<sequence length="240" mass="26458">MLAACRDRHASGCRGRARLVGTARCLCRSERLVASVRLPLFEFARINRIPMVALNVDASLTRAIDERGREALPDHQRQGVGRPALASEAYLDFLITVYRQHAQLKGGRADSGFQYFVEAQQNWEHAMAEALVAQRVTGPQGQPPLVVGIIGSGHLRFGFGVPHQLRGLGVDRVTTLLPLSPGEDCREIRPGLADAVFTFPKEPATPVAPPRLGSKHDRSRNDTPGRAGCLFRGRYRSRRH</sequence>
<feature type="compositionally biased region" description="Basic and acidic residues" evidence="1">
    <location>
        <begin position="214"/>
        <end position="223"/>
    </location>
</feature>
<dbReference type="Pfam" id="PF04187">
    <property type="entry name" value="Cofac_haem_bdg"/>
    <property type="match status" value="1"/>
</dbReference>
<dbReference type="InterPro" id="IPR007314">
    <property type="entry name" value="Cofac_haem-bd_dom"/>
</dbReference>
<dbReference type="CDD" id="cd14727">
    <property type="entry name" value="ChanN-like"/>
    <property type="match status" value="1"/>
</dbReference>
<reference evidence="3 4" key="1">
    <citation type="submission" date="2014-02" db="EMBL/GenBank/DDBJ databases">
        <title>Expanding our view of genomic diversity in Candidatus Accumulibacter clades.</title>
        <authorList>
            <person name="Skennerton C.T."/>
            <person name="Barr J.J."/>
            <person name="Slater F.R."/>
            <person name="Bond P.L."/>
            <person name="Tyson G.W."/>
        </authorList>
    </citation>
    <scope>NUCLEOTIDE SEQUENCE [LARGE SCALE GENOMIC DNA]</scope>
    <source>
        <strain evidence="4">BA-91</strain>
    </source>
</reference>
<gene>
    <name evidence="3" type="ORF">AW09_003281</name>
</gene>
<name>A0A080LV85_9PROT</name>
<dbReference type="SUPFAM" id="SSF159501">
    <property type="entry name" value="EreA/ChaN-like"/>
    <property type="match status" value="1"/>
</dbReference>
<accession>A0A080LV85</accession>
<dbReference type="EMBL" id="JDVG02000525">
    <property type="protein sequence ID" value="KFB71570.1"/>
    <property type="molecule type" value="Genomic_DNA"/>
</dbReference>
<proteinExistence type="predicted"/>
<evidence type="ECO:0000313" key="3">
    <source>
        <dbReference type="EMBL" id="KFB71570.1"/>
    </source>
</evidence>
<evidence type="ECO:0000256" key="1">
    <source>
        <dbReference type="SAM" id="MobiDB-lite"/>
    </source>
</evidence>
<feature type="domain" description="Haem-binding uptake Tiki superfamily ChaN" evidence="2">
    <location>
        <begin position="39"/>
        <end position="165"/>
    </location>
</feature>
<dbReference type="AlphaFoldDB" id="A0A080LV85"/>
<evidence type="ECO:0000313" key="4">
    <source>
        <dbReference type="Proteomes" id="UP000020077"/>
    </source>
</evidence>
<feature type="region of interest" description="Disordered" evidence="1">
    <location>
        <begin position="200"/>
        <end position="240"/>
    </location>
</feature>
<dbReference type="Gene3D" id="3.40.50.11550">
    <property type="match status" value="1"/>
</dbReference>
<dbReference type="Proteomes" id="UP000020077">
    <property type="component" value="Unassembled WGS sequence"/>
</dbReference>
<evidence type="ECO:0000259" key="2">
    <source>
        <dbReference type="Pfam" id="PF04187"/>
    </source>
</evidence>
<protein>
    <submittedName>
        <fullName evidence="3">Putative iron-regulated protein</fullName>
    </submittedName>
</protein>
<comment type="caution">
    <text evidence="3">The sequence shown here is derived from an EMBL/GenBank/DDBJ whole genome shotgun (WGS) entry which is preliminary data.</text>
</comment>
<organism evidence="3 4">
    <name type="scientific">Candidatus Accumulibacter phosphatis</name>
    <dbReference type="NCBI Taxonomy" id="327160"/>
    <lineage>
        <taxon>Bacteria</taxon>
        <taxon>Pseudomonadati</taxon>
        <taxon>Pseudomonadota</taxon>
        <taxon>Betaproteobacteria</taxon>
        <taxon>Candidatus Accumulibacter</taxon>
    </lineage>
</organism>